<dbReference type="PANTHER" id="PTHR13068:SF166">
    <property type="entry name" value="TRANSCRIPTION TERMINATION FACTOR MTERF15, MITOCHONDRIAL-LIKE"/>
    <property type="match status" value="1"/>
</dbReference>
<dbReference type="EMBL" id="JAMYWD010000008">
    <property type="protein sequence ID" value="KAJ4963296.1"/>
    <property type="molecule type" value="Genomic_DNA"/>
</dbReference>
<dbReference type="Proteomes" id="UP001141806">
    <property type="component" value="Unassembled WGS sequence"/>
</dbReference>
<evidence type="ECO:0000313" key="5">
    <source>
        <dbReference type="Proteomes" id="UP001141806"/>
    </source>
</evidence>
<comment type="caution">
    <text evidence="4">The sequence shown here is derived from an EMBL/GenBank/DDBJ whole genome shotgun (WGS) entry which is preliminary data.</text>
</comment>
<dbReference type="InterPro" id="IPR003690">
    <property type="entry name" value="MTERF"/>
</dbReference>
<dbReference type="GO" id="GO:0003676">
    <property type="term" value="F:nucleic acid binding"/>
    <property type="evidence" value="ECO:0007669"/>
    <property type="project" value="InterPro"/>
</dbReference>
<dbReference type="Gene3D" id="1.25.70.10">
    <property type="entry name" value="Transcription termination factor 3, mitochondrial"/>
    <property type="match status" value="1"/>
</dbReference>
<dbReference type="PANTHER" id="PTHR13068">
    <property type="entry name" value="CGI-12 PROTEIN-RELATED"/>
    <property type="match status" value="1"/>
</dbReference>
<keyword evidence="2" id="KW-0805">Transcription regulation</keyword>
<reference evidence="4" key="1">
    <citation type="journal article" date="2023" name="Plant J.">
        <title>The genome of the king protea, Protea cynaroides.</title>
        <authorList>
            <person name="Chang J."/>
            <person name="Duong T.A."/>
            <person name="Schoeman C."/>
            <person name="Ma X."/>
            <person name="Roodt D."/>
            <person name="Barker N."/>
            <person name="Li Z."/>
            <person name="Van de Peer Y."/>
            <person name="Mizrachi E."/>
        </authorList>
    </citation>
    <scope>NUCLEOTIDE SEQUENCE</scope>
    <source>
        <tissue evidence="4">Young leaves</tissue>
    </source>
</reference>
<dbReference type="InterPro" id="IPR038538">
    <property type="entry name" value="MTERF_sf"/>
</dbReference>
<evidence type="ECO:0000256" key="3">
    <source>
        <dbReference type="ARBA" id="ARBA00022946"/>
    </source>
</evidence>
<dbReference type="AlphaFoldDB" id="A0A9Q0HDJ7"/>
<keyword evidence="3" id="KW-0809">Transit peptide</keyword>
<keyword evidence="2" id="KW-0804">Transcription</keyword>
<keyword evidence="2" id="KW-0806">Transcription termination</keyword>
<proteinExistence type="inferred from homology"/>
<dbReference type="Pfam" id="PF02536">
    <property type="entry name" value="mTERF"/>
    <property type="match status" value="1"/>
</dbReference>
<dbReference type="GO" id="GO:0006353">
    <property type="term" value="P:DNA-templated transcription termination"/>
    <property type="evidence" value="ECO:0007669"/>
    <property type="project" value="UniProtKB-KW"/>
</dbReference>
<accession>A0A9Q0HDJ7</accession>
<evidence type="ECO:0000256" key="2">
    <source>
        <dbReference type="ARBA" id="ARBA00022472"/>
    </source>
</evidence>
<dbReference type="OrthoDB" id="637682at2759"/>
<sequence length="108" mass="12679">MRHMDFFVNKMGWDREVIIRYPKLLAFSLEKRILPRCSVLQVLILKGLVKENCNMGSLIVRSEKHFLEKFVTKYENEVPQLLDLYKRNTNCLLVLGYGTDKVSGKNLM</sequence>
<gene>
    <name evidence="4" type="ORF">NE237_023235</name>
</gene>
<name>A0A9Q0HDJ7_9MAGN</name>
<organism evidence="4 5">
    <name type="scientific">Protea cynaroides</name>
    <dbReference type="NCBI Taxonomy" id="273540"/>
    <lineage>
        <taxon>Eukaryota</taxon>
        <taxon>Viridiplantae</taxon>
        <taxon>Streptophyta</taxon>
        <taxon>Embryophyta</taxon>
        <taxon>Tracheophyta</taxon>
        <taxon>Spermatophyta</taxon>
        <taxon>Magnoliopsida</taxon>
        <taxon>Proteales</taxon>
        <taxon>Proteaceae</taxon>
        <taxon>Protea</taxon>
    </lineage>
</organism>
<evidence type="ECO:0000313" key="4">
    <source>
        <dbReference type="EMBL" id="KAJ4963296.1"/>
    </source>
</evidence>
<evidence type="ECO:0000256" key="1">
    <source>
        <dbReference type="ARBA" id="ARBA00007692"/>
    </source>
</evidence>
<keyword evidence="5" id="KW-1185">Reference proteome</keyword>
<comment type="similarity">
    <text evidence="1">Belongs to the mTERF family.</text>
</comment>
<protein>
    <submittedName>
        <fullName evidence="4">Uncharacterized protein</fullName>
    </submittedName>
</protein>